<protein>
    <submittedName>
        <fullName evidence="2">Uncharacterized protein</fullName>
    </submittedName>
</protein>
<reference evidence="2 3" key="1">
    <citation type="journal article" date="2012" name="Proc. Natl. Acad. Sci. U.S.A.">
        <title>Comparative genomics of Ceriporiopsis subvermispora and Phanerochaete chrysosporium provide insight into selective ligninolysis.</title>
        <authorList>
            <person name="Fernandez-Fueyo E."/>
            <person name="Ruiz-Duenas F.J."/>
            <person name="Ferreira P."/>
            <person name="Floudas D."/>
            <person name="Hibbett D.S."/>
            <person name="Canessa P."/>
            <person name="Larrondo L.F."/>
            <person name="James T.Y."/>
            <person name="Seelenfreund D."/>
            <person name="Lobos S."/>
            <person name="Polanco R."/>
            <person name="Tello M."/>
            <person name="Honda Y."/>
            <person name="Watanabe T."/>
            <person name="Watanabe T."/>
            <person name="Ryu J.S."/>
            <person name="Kubicek C.P."/>
            <person name="Schmoll M."/>
            <person name="Gaskell J."/>
            <person name="Hammel K.E."/>
            <person name="St John F.J."/>
            <person name="Vanden Wymelenberg A."/>
            <person name="Sabat G."/>
            <person name="Splinter BonDurant S."/>
            <person name="Syed K."/>
            <person name="Yadav J.S."/>
            <person name="Doddapaneni H."/>
            <person name="Subramanian V."/>
            <person name="Lavin J.L."/>
            <person name="Oguiza J.A."/>
            <person name="Perez G."/>
            <person name="Pisabarro A.G."/>
            <person name="Ramirez L."/>
            <person name="Santoyo F."/>
            <person name="Master E."/>
            <person name="Coutinho P.M."/>
            <person name="Henrissat B."/>
            <person name="Lombard V."/>
            <person name="Magnuson J.K."/>
            <person name="Kuees U."/>
            <person name="Hori C."/>
            <person name="Igarashi K."/>
            <person name="Samejima M."/>
            <person name="Held B.W."/>
            <person name="Barry K.W."/>
            <person name="LaButti K.M."/>
            <person name="Lapidus A."/>
            <person name="Lindquist E.A."/>
            <person name="Lucas S.M."/>
            <person name="Riley R."/>
            <person name="Salamov A.A."/>
            <person name="Hoffmeister D."/>
            <person name="Schwenk D."/>
            <person name="Hadar Y."/>
            <person name="Yarden O."/>
            <person name="de Vries R.P."/>
            <person name="Wiebenga A."/>
            <person name="Stenlid J."/>
            <person name="Eastwood D."/>
            <person name="Grigoriev I.V."/>
            <person name="Berka R.M."/>
            <person name="Blanchette R.A."/>
            <person name="Kersten P."/>
            <person name="Martinez A.T."/>
            <person name="Vicuna R."/>
            <person name="Cullen D."/>
        </authorList>
    </citation>
    <scope>NUCLEOTIDE SEQUENCE [LARGE SCALE GENOMIC DNA]</scope>
    <source>
        <strain evidence="2 3">B</strain>
    </source>
</reference>
<feature type="region of interest" description="Disordered" evidence="1">
    <location>
        <begin position="1"/>
        <end position="45"/>
    </location>
</feature>
<evidence type="ECO:0000313" key="2">
    <source>
        <dbReference type="EMBL" id="EMD40721.1"/>
    </source>
</evidence>
<feature type="compositionally biased region" description="Polar residues" evidence="1">
    <location>
        <begin position="399"/>
        <end position="410"/>
    </location>
</feature>
<feature type="region of interest" description="Disordered" evidence="1">
    <location>
        <begin position="325"/>
        <end position="361"/>
    </location>
</feature>
<dbReference type="Proteomes" id="UP000016930">
    <property type="component" value="Unassembled WGS sequence"/>
</dbReference>
<accession>M2RPB6</accession>
<feature type="compositionally biased region" description="Polar residues" evidence="1">
    <location>
        <begin position="32"/>
        <end position="41"/>
    </location>
</feature>
<dbReference type="OrthoDB" id="2797886at2759"/>
<feature type="compositionally biased region" description="Polar residues" evidence="1">
    <location>
        <begin position="89"/>
        <end position="102"/>
    </location>
</feature>
<organism evidence="2 3">
    <name type="scientific">Ceriporiopsis subvermispora (strain B)</name>
    <name type="common">White-rot fungus</name>
    <name type="synonym">Gelatoporia subvermispora</name>
    <dbReference type="NCBI Taxonomy" id="914234"/>
    <lineage>
        <taxon>Eukaryota</taxon>
        <taxon>Fungi</taxon>
        <taxon>Dikarya</taxon>
        <taxon>Basidiomycota</taxon>
        <taxon>Agaricomycotina</taxon>
        <taxon>Agaricomycetes</taxon>
        <taxon>Polyporales</taxon>
        <taxon>Gelatoporiaceae</taxon>
        <taxon>Gelatoporia</taxon>
    </lineage>
</organism>
<sequence>MSNFQSFDTPDSPPPPAYELSQQEFDQKTSHVIETSSSEPQQPAVDLEGFEVWDDAIFESAVRMSGLSLDGTSSRLPEVRSYAPEKASQLPSDETASSSSVQPLRIQKKTAVSMPPQKERPSWYAEAQLDRSCSTAVHERDPTPLPSSPSQSSQHDVPGSLTPPSREATPPPEFTPVGPSLDGPPYEVVLTYRPSDGDSAPPSPLQSPTMLPQNLDVETNLHTIQSRVSRELPMPPQSGYGVATSSIVPHHHQSLPAPRRSPLTHHMRPSTTYASGFGAATPLLRFNPQTAYGKKQAARVPEEQPAPPRVDPAAFYNSAVSATLSANNATTRPRPLTPNPAASTSRPMSHYPQPSCATPNSQSCLNEGQYPQMLGYRSPSPAPSMDALAGVQRTQIIRSLPQNTHTQSTYYGRPNDGRSW</sequence>
<dbReference type="EMBL" id="KB445792">
    <property type="protein sequence ID" value="EMD40721.1"/>
    <property type="molecule type" value="Genomic_DNA"/>
</dbReference>
<dbReference type="AlphaFoldDB" id="M2RPB6"/>
<gene>
    <name evidence="2" type="ORF">CERSUDRAFT_91457</name>
</gene>
<feature type="region of interest" description="Disordered" evidence="1">
    <location>
        <begin position="65"/>
        <end position="211"/>
    </location>
</feature>
<dbReference type="HOGENOM" id="CLU_537594_0_0_1"/>
<evidence type="ECO:0000256" key="1">
    <source>
        <dbReference type="SAM" id="MobiDB-lite"/>
    </source>
</evidence>
<feature type="region of interest" description="Disordered" evidence="1">
    <location>
        <begin position="399"/>
        <end position="420"/>
    </location>
</feature>
<keyword evidence="3" id="KW-1185">Reference proteome</keyword>
<evidence type="ECO:0000313" key="3">
    <source>
        <dbReference type="Proteomes" id="UP000016930"/>
    </source>
</evidence>
<name>M2RPB6_CERS8</name>
<proteinExistence type="predicted"/>